<keyword evidence="1" id="KW-0597">Phosphoprotein</keyword>
<feature type="domain" description="EAL" evidence="5">
    <location>
        <begin position="446"/>
        <end position="700"/>
    </location>
</feature>
<dbReference type="InterPro" id="IPR035919">
    <property type="entry name" value="EAL_sf"/>
</dbReference>
<dbReference type="Pfam" id="PF08447">
    <property type="entry name" value="PAS_3"/>
    <property type="match status" value="1"/>
</dbReference>
<evidence type="ECO:0000259" key="3">
    <source>
        <dbReference type="PROSITE" id="PS50112"/>
    </source>
</evidence>
<dbReference type="EMBL" id="CP016757">
    <property type="protein sequence ID" value="ANZ44912.1"/>
    <property type="molecule type" value="Genomic_DNA"/>
</dbReference>
<dbReference type="NCBIfam" id="TIGR00229">
    <property type="entry name" value="sensory_box"/>
    <property type="match status" value="1"/>
</dbReference>
<accession>A0A1B2I4M6</accession>
<dbReference type="AlphaFoldDB" id="A0A1B2I4M6"/>
<dbReference type="GeneID" id="83057675"/>
<dbReference type="PROSITE" id="PS50112">
    <property type="entry name" value="PAS"/>
    <property type="match status" value="1"/>
</dbReference>
<feature type="modified residue" description="4-aspartylphosphate" evidence="1">
    <location>
        <position position="56"/>
    </location>
</feature>
<dbReference type="PROSITE" id="PS50110">
    <property type="entry name" value="RESPONSE_REGULATORY"/>
    <property type="match status" value="1"/>
</dbReference>
<dbReference type="Gene3D" id="3.20.20.450">
    <property type="entry name" value="EAL domain"/>
    <property type="match status" value="1"/>
</dbReference>
<dbReference type="NCBIfam" id="TIGR00254">
    <property type="entry name" value="GGDEF"/>
    <property type="match status" value="1"/>
</dbReference>
<dbReference type="SUPFAM" id="SSF141868">
    <property type="entry name" value="EAL domain-like"/>
    <property type="match status" value="1"/>
</dbReference>
<feature type="domain" description="PAC" evidence="4">
    <location>
        <begin position="221"/>
        <end position="273"/>
    </location>
</feature>
<protein>
    <recommendedName>
        <fullName evidence="9">Diguanylate cyclase</fullName>
    </recommendedName>
</protein>
<dbReference type="InterPro" id="IPR043128">
    <property type="entry name" value="Rev_trsase/Diguanyl_cyclase"/>
</dbReference>
<dbReference type="Pfam" id="PF00990">
    <property type="entry name" value="GGDEF"/>
    <property type="match status" value="1"/>
</dbReference>
<dbReference type="Pfam" id="PF00072">
    <property type="entry name" value="Response_reg"/>
    <property type="match status" value="1"/>
</dbReference>
<dbReference type="SMART" id="SM00267">
    <property type="entry name" value="GGDEF"/>
    <property type="match status" value="1"/>
</dbReference>
<evidence type="ECO:0000259" key="5">
    <source>
        <dbReference type="PROSITE" id="PS50883"/>
    </source>
</evidence>
<proteinExistence type="predicted"/>
<feature type="domain" description="PAS" evidence="3">
    <location>
        <begin position="144"/>
        <end position="218"/>
    </location>
</feature>
<dbReference type="InterPro" id="IPR035965">
    <property type="entry name" value="PAS-like_dom_sf"/>
</dbReference>
<dbReference type="CDD" id="cd01949">
    <property type="entry name" value="GGDEF"/>
    <property type="match status" value="1"/>
</dbReference>
<dbReference type="SMART" id="SM00052">
    <property type="entry name" value="EAL"/>
    <property type="match status" value="1"/>
</dbReference>
<keyword evidence="8" id="KW-1185">Reference proteome</keyword>
<dbReference type="InterPro" id="IPR001633">
    <property type="entry name" value="EAL_dom"/>
</dbReference>
<dbReference type="PROSITE" id="PS50113">
    <property type="entry name" value="PAC"/>
    <property type="match status" value="1"/>
</dbReference>
<feature type="domain" description="Response regulatory" evidence="2">
    <location>
        <begin position="6"/>
        <end position="123"/>
    </location>
</feature>
<dbReference type="GO" id="GO:0000160">
    <property type="term" value="P:phosphorelay signal transduction system"/>
    <property type="evidence" value="ECO:0007669"/>
    <property type="project" value="InterPro"/>
</dbReference>
<evidence type="ECO:0000256" key="1">
    <source>
        <dbReference type="PROSITE-ProRule" id="PRU00169"/>
    </source>
</evidence>
<dbReference type="InterPro" id="IPR000014">
    <property type="entry name" value="PAS"/>
</dbReference>
<evidence type="ECO:0000259" key="2">
    <source>
        <dbReference type="PROSITE" id="PS50110"/>
    </source>
</evidence>
<dbReference type="PROSITE" id="PS50883">
    <property type="entry name" value="EAL"/>
    <property type="match status" value="1"/>
</dbReference>
<dbReference type="InterPro" id="IPR013655">
    <property type="entry name" value="PAS_fold_3"/>
</dbReference>
<sequence length="844" mass="95767">MTAEKGVLIVDDLELNRILLAEIFKGSYRVFEAGNGVEALELLRRETPRIDMVLLDIVMPVMDGFETLAVMREDAGLSGIPVVVITAGDDPDDEIKALNLGATDFITKPFDPRVVISRVRNIIERREIDEIKLENKMLRRQTLAQVQLQAILDNMIGGVALIEFSEQPHAIYMSPGFYSLTGCSKEVFEAHKDDFFFRVHPDDRPKLEAEIKAGMDGKAPISCEFRVIRVDDRPCWAHVQGIKISYPDSPHPVMIMIFTDITNEKENERQLMEANAELRYMAYHDSLTTIFNREAFSEMTSAMLRNNPDKEFVLICWNVERFKFINELFGKNTGDLILKDVAALLKREISHIGTYGRLEADHFAVCFPKDEIDIDALIERIKPCEDFQRNHYELVIHVGVYEIEDPTVPVDQMCDRANLALQSVKGNYLRRCAYYTDDLRSSLLREQEVVREMSQALEEGQFVPWLQPQYNHATGRIAGAEALARWEHPVRGLIPTGGFIPIFEKNGFISKLDESIWEQVCRLLRRWLDEGRPVVPISVNISRVDIYNPKLESILTGLVKKYDIPISLFRLEITESACVENPAQLIKVISSLRERGFFIEMDDFGSGYSSLNSLKDMPIDLVKLDLKFLLGDDEYQRGGNILASVVRMTKWLSLPAIAEGVETAAQADFLKSIGCNLVQGYLYARPMPVGDFEALLDASSLDTEQLVKKSENIIDVNEFWRADSQSSFVFNALLGPALVFEYNDGSIDMLRANDEFFSLLGLDSDHAPFHKLSLIDQICADDRERFISMIEAMSEGGEERAACICWRNGGGEELRRVKVRARMLAESDGRKIIFASLEDITDFC</sequence>
<dbReference type="InterPro" id="IPR001789">
    <property type="entry name" value="Sig_transdc_resp-reg_receiver"/>
</dbReference>
<dbReference type="InterPro" id="IPR052155">
    <property type="entry name" value="Biofilm_reg_signaling"/>
</dbReference>
<dbReference type="InterPro" id="IPR029787">
    <property type="entry name" value="Nucleotide_cyclase"/>
</dbReference>
<dbReference type="STRING" id="1197717.BED41_07400"/>
<dbReference type="Proteomes" id="UP000093044">
    <property type="component" value="Chromosome"/>
</dbReference>
<evidence type="ECO:0000313" key="7">
    <source>
        <dbReference type="EMBL" id="ANZ44912.1"/>
    </source>
</evidence>
<dbReference type="PROSITE" id="PS50887">
    <property type="entry name" value="GGDEF"/>
    <property type="match status" value="1"/>
</dbReference>
<dbReference type="Gene3D" id="3.40.50.2300">
    <property type="match status" value="1"/>
</dbReference>
<evidence type="ECO:0000259" key="6">
    <source>
        <dbReference type="PROSITE" id="PS50887"/>
    </source>
</evidence>
<dbReference type="InterPro" id="IPR000160">
    <property type="entry name" value="GGDEF_dom"/>
</dbReference>
<gene>
    <name evidence="7" type="ORF">BED41_07400</name>
</gene>
<dbReference type="CDD" id="cd00130">
    <property type="entry name" value="PAS"/>
    <property type="match status" value="1"/>
</dbReference>
<dbReference type="SMART" id="SM00448">
    <property type="entry name" value="REC"/>
    <property type="match status" value="1"/>
</dbReference>
<dbReference type="InterPro" id="IPR011006">
    <property type="entry name" value="CheY-like_superfamily"/>
</dbReference>
<dbReference type="PANTHER" id="PTHR44757:SF2">
    <property type="entry name" value="BIOFILM ARCHITECTURE MAINTENANCE PROTEIN MBAA"/>
    <property type="match status" value="1"/>
</dbReference>
<dbReference type="CDD" id="cd01948">
    <property type="entry name" value="EAL"/>
    <property type="match status" value="1"/>
</dbReference>
<dbReference type="KEGG" id="cpor:BED41_07400"/>
<dbReference type="Gene3D" id="3.30.450.20">
    <property type="entry name" value="PAS domain"/>
    <property type="match status" value="2"/>
</dbReference>
<dbReference type="OrthoDB" id="898at2"/>
<reference evidence="7" key="1">
    <citation type="submission" date="2016-08" db="EMBL/GenBank/DDBJ databases">
        <title>Complete genome of Cloacibacillus porcorum.</title>
        <authorList>
            <person name="Looft T."/>
            <person name="Bayles D.O."/>
            <person name="Alt D.P."/>
        </authorList>
    </citation>
    <scope>NUCLEOTIDE SEQUENCE [LARGE SCALE GENOMIC DNA]</scope>
    <source>
        <strain evidence="7">CL-84</strain>
    </source>
</reference>
<dbReference type="Pfam" id="PF00563">
    <property type="entry name" value="EAL"/>
    <property type="match status" value="1"/>
</dbReference>
<dbReference type="SUPFAM" id="SSF55785">
    <property type="entry name" value="PYP-like sensor domain (PAS domain)"/>
    <property type="match status" value="2"/>
</dbReference>
<organism evidence="7 8">
    <name type="scientific">Cloacibacillus porcorum</name>
    <dbReference type="NCBI Taxonomy" id="1197717"/>
    <lineage>
        <taxon>Bacteria</taxon>
        <taxon>Thermotogati</taxon>
        <taxon>Synergistota</taxon>
        <taxon>Synergistia</taxon>
        <taxon>Synergistales</taxon>
        <taxon>Synergistaceae</taxon>
        <taxon>Cloacibacillus</taxon>
    </lineage>
</organism>
<dbReference type="RefSeq" id="WP_066744485.1">
    <property type="nucleotide sequence ID" value="NZ_CP016757.1"/>
</dbReference>
<dbReference type="InterPro" id="IPR000700">
    <property type="entry name" value="PAS-assoc_C"/>
</dbReference>
<dbReference type="SUPFAM" id="SSF52172">
    <property type="entry name" value="CheY-like"/>
    <property type="match status" value="1"/>
</dbReference>
<evidence type="ECO:0000313" key="8">
    <source>
        <dbReference type="Proteomes" id="UP000093044"/>
    </source>
</evidence>
<dbReference type="Pfam" id="PF13426">
    <property type="entry name" value="PAS_9"/>
    <property type="match status" value="1"/>
</dbReference>
<dbReference type="SUPFAM" id="SSF55073">
    <property type="entry name" value="Nucleotide cyclase"/>
    <property type="match status" value="1"/>
</dbReference>
<dbReference type="PANTHER" id="PTHR44757">
    <property type="entry name" value="DIGUANYLATE CYCLASE DGCP"/>
    <property type="match status" value="1"/>
</dbReference>
<feature type="domain" description="GGDEF" evidence="6">
    <location>
        <begin position="310"/>
        <end position="438"/>
    </location>
</feature>
<name>A0A1B2I4M6_9BACT</name>
<evidence type="ECO:0000259" key="4">
    <source>
        <dbReference type="PROSITE" id="PS50113"/>
    </source>
</evidence>
<dbReference type="Gene3D" id="3.30.70.270">
    <property type="match status" value="1"/>
</dbReference>
<evidence type="ECO:0008006" key="9">
    <source>
        <dbReference type="Google" id="ProtNLM"/>
    </source>
</evidence>